<protein>
    <submittedName>
        <fullName evidence="2">Uncharacterized protein</fullName>
    </submittedName>
</protein>
<dbReference type="EMBL" id="JADAQX010000234">
    <property type="protein sequence ID" value="KAF8821112.1"/>
    <property type="molecule type" value="Genomic_DNA"/>
</dbReference>
<name>A0ABQ7JAT3_9APIC</name>
<evidence type="ECO:0000313" key="2">
    <source>
        <dbReference type="EMBL" id="KAF8821112.1"/>
    </source>
</evidence>
<reference evidence="2 3" key="1">
    <citation type="journal article" date="2020" name="bioRxiv">
        <title>Metabolic contributions of an alphaproteobacterial endosymbiont in the apicomplexan Cardiosporidium cionae.</title>
        <authorList>
            <person name="Hunter E.S."/>
            <person name="Paight C.J."/>
            <person name="Lane C.E."/>
        </authorList>
    </citation>
    <scope>NUCLEOTIDE SEQUENCE [LARGE SCALE GENOMIC DNA]</scope>
    <source>
        <strain evidence="2">ESH_2018</strain>
    </source>
</reference>
<evidence type="ECO:0000313" key="3">
    <source>
        <dbReference type="Proteomes" id="UP000823046"/>
    </source>
</evidence>
<comment type="caution">
    <text evidence="2">The sequence shown here is derived from an EMBL/GenBank/DDBJ whole genome shotgun (WGS) entry which is preliminary data.</text>
</comment>
<evidence type="ECO:0000256" key="1">
    <source>
        <dbReference type="SAM" id="MobiDB-lite"/>
    </source>
</evidence>
<dbReference type="Proteomes" id="UP000823046">
    <property type="component" value="Unassembled WGS sequence"/>
</dbReference>
<feature type="region of interest" description="Disordered" evidence="1">
    <location>
        <begin position="1"/>
        <end position="28"/>
    </location>
</feature>
<keyword evidence="3" id="KW-1185">Reference proteome</keyword>
<sequence length="720" mass="80827">MISMCFSTEEHQKAPSRKKPANKLYQKKGENLQPPIAKIFSYFRGASDEADISQMQKYVDEEALKQRKATAEKFKSHGESVYSTNESLPLQCNQQTNLNRTCLNRDFAQQLKGYSTSGRNFPVFSPNNSAREKVGRITVCPNDMRNAATASTVATTFNQISFPDSDKALGDGHCTPVLRTVPPFPGQSNHSPYHGKDDALQSSLSFMNGSPFFKQATFSTQLNDALKKRTIAFNDPNNKFNTLFNLPKYAVLTDSYDTTNFVTTTIPNSSQRGGVWSRNWNPRRCQTATAVENMNLNFSEMGAIDASMPHLLPNFGNIGSSQLLRTAHSTPYVKGQETANRCGLDDTVCKNHLLNGELKRNNQDISPPSSFCSQSSKAFGKNISAREKTSIRDFSNAGHENQIPFQRQLDPFNGAGNTCNCEPNYVGSYSKPQHLEVNVGPVSEVDTTLKRHKETSFEDKKSIHNFNSNASSQIRARSTVKTDDLKNLFQSQDEQRTRLCNIVVQKDEKIRLLEAELKKIKSKGAKNTNRNAPEDTIILMDSKSSIASDDESSHSSNGHSVTLKRVVPHSSSTKIRKPTFQKLQQNLQLNFDGSPKRMTQYFRCRNTSVRASPVQLGTPLYVYVSRKSDSIDQKLQEWHNKHNSYIKWKRIKYGSYKFGTTDVQLTAQHGKLRAKVLNSSWSGGTSTSIENFVAHFEIIERGNTVSDKTTEVLNHENSRR</sequence>
<organism evidence="2 3">
    <name type="scientific">Cardiosporidium cionae</name>
    <dbReference type="NCBI Taxonomy" id="476202"/>
    <lineage>
        <taxon>Eukaryota</taxon>
        <taxon>Sar</taxon>
        <taxon>Alveolata</taxon>
        <taxon>Apicomplexa</taxon>
        <taxon>Aconoidasida</taxon>
        <taxon>Nephromycida</taxon>
        <taxon>Cardiosporidium</taxon>
    </lineage>
</organism>
<proteinExistence type="predicted"/>
<gene>
    <name evidence="2" type="ORF">IE077_002448</name>
</gene>
<accession>A0ABQ7JAT3</accession>